<protein>
    <submittedName>
        <fullName evidence="1">Uncharacterized protein</fullName>
    </submittedName>
</protein>
<name>A0A1G9NYK6_9BACI</name>
<accession>A0A1G9NYK6</accession>
<reference evidence="2" key="1">
    <citation type="submission" date="2016-10" db="EMBL/GenBank/DDBJ databases">
        <authorList>
            <person name="Varghese N."/>
            <person name="Submissions S."/>
        </authorList>
    </citation>
    <scope>NUCLEOTIDE SEQUENCE [LARGE SCALE GENOMIC DNA]</scope>
    <source>
        <strain evidence="2">CGMCC 1.6199</strain>
    </source>
</reference>
<evidence type="ECO:0000313" key="2">
    <source>
        <dbReference type="Proteomes" id="UP000182347"/>
    </source>
</evidence>
<sequence>MKWEIPPHSSTGFKLIGTQKVEGEILLYFIGSNVNKERVWLSHIHKENEAIQHYVFSYLPKILSGVYDIGLTSPKPY</sequence>
<dbReference type="EMBL" id="FNHF01000001">
    <property type="protein sequence ID" value="SDL91373.1"/>
    <property type="molecule type" value="Genomic_DNA"/>
</dbReference>
<dbReference type="RefSeq" id="WP_074597897.1">
    <property type="nucleotide sequence ID" value="NZ_FNHF01000001.1"/>
</dbReference>
<dbReference type="OrthoDB" id="2971994at2"/>
<dbReference type="AlphaFoldDB" id="A0A1G9NYK6"/>
<dbReference type="Proteomes" id="UP000182347">
    <property type="component" value="Unassembled WGS sequence"/>
</dbReference>
<gene>
    <name evidence="1" type="ORF">SAMN05216244_1201</name>
</gene>
<proteinExistence type="predicted"/>
<evidence type="ECO:0000313" key="1">
    <source>
        <dbReference type="EMBL" id="SDL91373.1"/>
    </source>
</evidence>
<organism evidence="1 2">
    <name type="scientific">Sediminibacillus halophilus</name>
    <dbReference type="NCBI Taxonomy" id="482461"/>
    <lineage>
        <taxon>Bacteria</taxon>
        <taxon>Bacillati</taxon>
        <taxon>Bacillota</taxon>
        <taxon>Bacilli</taxon>
        <taxon>Bacillales</taxon>
        <taxon>Bacillaceae</taxon>
        <taxon>Sediminibacillus</taxon>
    </lineage>
</organism>
<keyword evidence="2" id="KW-1185">Reference proteome</keyword>